<dbReference type="InterPro" id="IPR008567">
    <property type="entry name" value="BKACE"/>
</dbReference>
<sequence>MRYPSTEPVIVTCALTGGIHGKEANPNLPEQPDEIVEQGIAAWRAGASILHVHARNPDGSNTMDPAIYQGLHERLCAETDAVIQLTTGGSPRLPVEERLNTVLLSPEMCSLNMGLLNFFIRGEQVFFANHRSDIERFAHEIAARDVRPELEIYSAAMLEEVAHLLGLGILEPPYVLNFVLHTPTQGGTRGTPENLLDMVARARALGVPWEDLRINVTSMGPTQLPMTTIAMAMGANVRVGMEDNVMYRRGEPLENNAQLVERAARIAAELDRPVATPAQARELLALRGREDGALPEVRGELPVGVRA</sequence>
<accession>A0A9X3MVZ6</accession>
<dbReference type="PANTHER" id="PTHR37418">
    <property type="entry name" value="3-KETO-5-AMINOHEXANOATE CLEAVAGE ENZYME-RELATED"/>
    <property type="match status" value="1"/>
</dbReference>
<evidence type="ECO:0000256" key="4">
    <source>
        <dbReference type="ARBA" id="ARBA00022833"/>
    </source>
</evidence>
<dbReference type="EMBL" id="JAPDOD010000026">
    <property type="protein sequence ID" value="MDA0163630.1"/>
    <property type="molecule type" value="Genomic_DNA"/>
</dbReference>
<protein>
    <submittedName>
        <fullName evidence="5">3-keto-5-aminohexanoate cleavage protein</fullName>
    </submittedName>
</protein>
<dbReference type="Proteomes" id="UP001149140">
    <property type="component" value="Unassembled WGS sequence"/>
</dbReference>
<evidence type="ECO:0000313" key="5">
    <source>
        <dbReference type="EMBL" id="MDA0163630.1"/>
    </source>
</evidence>
<keyword evidence="3" id="KW-0479">Metal-binding</keyword>
<dbReference type="Gene3D" id="3.20.20.70">
    <property type="entry name" value="Aldolase class I"/>
    <property type="match status" value="1"/>
</dbReference>
<evidence type="ECO:0000256" key="1">
    <source>
        <dbReference type="ARBA" id="ARBA00001947"/>
    </source>
</evidence>
<proteinExistence type="predicted"/>
<dbReference type="PANTHER" id="PTHR37418:SF2">
    <property type="entry name" value="3-KETO-5-AMINOHEXANOATE CLEAVAGE ENZYME"/>
    <property type="match status" value="1"/>
</dbReference>
<gene>
    <name evidence="5" type="ORF">OM076_25375</name>
</gene>
<dbReference type="GO" id="GO:0046872">
    <property type="term" value="F:metal ion binding"/>
    <property type="evidence" value="ECO:0007669"/>
    <property type="project" value="UniProtKB-KW"/>
</dbReference>
<dbReference type="Pfam" id="PF05853">
    <property type="entry name" value="BKACE"/>
    <property type="match status" value="1"/>
</dbReference>
<comment type="caution">
    <text evidence="5">The sequence shown here is derived from an EMBL/GenBank/DDBJ whole genome shotgun (WGS) entry which is preliminary data.</text>
</comment>
<comment type="cofactor">
    <cofactor evidence="1">
        <name>Zn(2+)</name>
        <dbReference type="ChEBI" id="CHEBI:29105"/>
    </cofactor>
</comment>
<evidence type="ECO:0000256" key="3">
    <source>
        <dbReference type="ARBA" id="ARBA00022723"/>
    </source>
</evidence>
<name>A0A9X3MVZ6_9ACTN</name>
<dbReference type="AlphaFoldDB" id="A0A9X3MVZ6"/>
<evidence type="ECO:0000313" key="6">
    <source>
        <dbReference type="Proteomes" id="UP001149140"/>
    </source>
</evidence>
<dbReference type="GO" id="GO:0043720">
    <property type="term" value="F:3-keto-5-aminohexanoate cleavage activity"/>
    <property type="evidence" value="ECO:0007669"/>
    <property type="project" value="InterPro"/>
</dbReference>
<dbReference type="InterPro" id="IPR013785">
    <property type="entry name" value="Aldolase_TIM"/>
</dbReference>
<reference evidence="5" key="1">
    <citation type="submission" date="2022-10" db="EMBL/GenBank/DDBJ databases">
        <title>The WGS of Solirubrobacter ginsenosidimutans DSM 21036.</title>
        <authorList>
            <person name="Jiang Z."/>
        </authorList>
    </citation>
    <scope>NUCLEOTIDE SEQUENCE</scope>
    <source>
        <strain evidence="5">DSM 21036</strain>
    </source>
</reference>
<evidence type="ECO:0000256" key="2">
    <source>
        <dbReference type="ARBA" id="ARBA00022679"/>
    </source>
</evidence>
<dbReference type="RefSeq" id="WP_270042875.1">
    <property type="nucleotide sequence ID" value="NZ_JAPDOD010000026.1"/>
</dbReference>
<keyword evidence="2" id="KW-0808">Transferase</keyword>
<keyword evidence="6" id="KW-1185">Reference proteome</keyword>
<keyword evidence="4" id="KW-0862">Zinc</keyword>
<organism evidence="5 6">
    <name type="scientific">Solirubrobacter ginsenosidimutans</name>
    <dbReference type="NCBI Taxonomy" id="490573"/>
    <lineage>
        <taxon>Bacteria</taxon>
        <taxon>Bacillati</taxon>
        <taxon>Actinomycetota</taxon>
        <taxon>Thermoleophilia</taxon>
        <taxon>Solirubrobacterales</taxon>
        <taxon>Solirubrobacteraceae</taxon>
        <taxon>Solirubrobacter</taxon>
    </lineage>
</organism>